<feature type="chain" id="PRO_5046057197" evidence="6">
    <location>
        <begin position="25"/>
        <end position="660"/>
    </location>
</feature>
<reference evidence="9" key="1">
    <citation type="submission" date="2025-08" db="UniProtKB">
        <authorList>
            <consortium name="RefSeq"/>
        </authorList>
    </citation>
    <scope>IDENTIFICATION</scope>
    <source>
        <tissue evidence="9">Testes</tissue>
    </source>
</reference>
<dbReference type="InterPro" id="IPR003598">
    <property type="entry name" value="Ig_sub2"/>
</dbReference>
<protein>
    <submittedName>
        <fullName evidence="9">Leucine-rich repeat and fibronectin type-III domain-containing protein 5-like</fullName>
    </submittedName>
</protein>
<dbReference type="InterPro" id="IPR050541">
    <property type="entry name" value="LRR_TM_domain-containing"/>
</dbReference>
<feature type="signal peptide" evidence="6">
    <location>
        <begin position="1"/>
        <end position="24"/>
    </location>
</feature>
<gene>
    <name evidence="9" type="primary">LOC102801696</name>
</gene>
<dbReference type="InterPro" id="IPR036179">
    <property type="entry name" value="Ig-like_dom_sf"/>
</dbReference>
<name>A0ABM0MW44_SACKO</name>
<evidence type="ECO:0000313" key="8">
    <source>
        <dbReference type="Proteomes" id="UP000694865"/>
    </source>
</evidence>
<keyword evidence="4" id="KW-1015">Disulfide bond</keyword>
<dbReference type="Proteomes" id="UP000694865">
    <property type="component" value="Unplaced"/>
</dbReference>
<dbReference type="SUPFAM" id="SSF52058">
    <property type="entry name" value="L domain-like"/>
    <property type="match status" value="1"/>
</dbReference>
<dbReference type="PROSITE" id="PS51450">
    <property type="entry name" value="LRR"/>
    <property type="match status" value="3"/>
</dbReference>
<organism evidence="8 9">
    <name type="scientific">Saccoglossus kowalevskii</name>
    <name type="common">Acorn worm</name>
    <dbReference type="NCBI Taxonomy" id="10224"/>
    <lineage>
        <taxon>Eukaryota</taxon>
        <taxon>Metazoa</taxon>
        <taxon>Hemichordata</taxon>
        <taxon>Enteropneusta</taxon>
        <taxon>Harrimaniidae</taxon>
        <taxon>Saccoglossus</taxon>
    </lineage>
</organism>
<dbReference type="InterPro" id="IPR003599">
    <property type="entry name" value="Ig_sub"/>
</dbReference>
<keyword evidence="2 6" id="KW-0732">Signal</keyword>
<evidence type="ECO:0000256" key="1">
    <source>
        <dbReference type="ARBA" id="ARBA00022614"/>
    </source>
</evidence>
<dbReference type="SMART" id="SM00408">
    <property type="entry name" value="IGc2"/>
    <property type="match status" value="1"/>
</dbReference>
<dbReference type="InterPro" id="IPR003591">
    <property type="entry name" value="Leu-rich_rpt_typical-subtyp"/>
</dbReference>
<dbReference type="GeneID" id="102801696"/>
<dbReference type="SMART" id="SM00369">
    <property type="entry name" value="LRR_TYP"/>
    <property type="match status" value="9"/>
</dbReference>
<dbReference type="Pfam" id="PF13306">
    <property type="entry name" value="LRR_5"/>
    <property type="match status" value="1"/>
</dbReference>
<dbReference type="Pfam" id="PF13927">
    <property type="entry name" value="Ig_3"/>
    <property type="match status" value="1"/>
</dbReference>
<dbReference type="Gene3D" id="2.60.40.10">
    <property type="entry name" value="Immunoglobulins"/>
    <property type="match status" value="1"/>
</dbReference>
<dbReference type="InterPro" id="IPR007110">
    <property type="entry name" value="Ig-like_dom"/>
</dbReference>
<dbReference type="SMART" id="SM00409">
    <property type="entry name" value="IG"/>
    <property type="match status" value="1"/>
</dbReference>
<evidence type="ECO:0000256" key="4">
    <source>
        <dbReference type="ARBA" id="ARBA00023157"/>
    </source>
</evidence>
<evidence type="ECO:0000256" key="2">
    <source>
        <dbReference type="ARBA" id="ARBA00022729"/>
    </source>
</evidence>
<keyword evidence="5" id="KW-0472">Membrane</keyword>
<dbReference type="InterPro" id="IPR026906">
    <property type="entry name" value="LRR_5"/>
</dbReference>
<dbReference type="Pfam" id="PF13855">
    <property type="entry name" value="LRR_8"/>
    <property type="match status" value="2"/>
</dbReference>
<accession>A0ABM0MW44</accession>
<keyword evidence="8" id="KW-1185">Reference proteome</keyword>
<proteinExistence type="predicted"/>
<dbReference type="PANTHER" id="PTHR24369:SF210">
    <property type="entry name" value="CHAOPTIN-RELATED"/>
    <property type="match status" value="1"/>
</dbReference>
<evidence type="ECO:0000256" key="3">
    <source>
        <dbReference type="ARBA" id="ARBA00022737"/>
    </source>
</evidence>
<dbReference type="SUPFAM" id="SSF48726">
    <property type="entry name" value="Immunoglobulin"/>
    <property type="match status" value="1"/>
</dbReference>
<feature type="transmembrane region" description="Helical" evidence="5">
    <location>
        <begin position="605"/>
        <end position="628"/>
    </location>
</feature>
<dbReference type="InterPro" id="IPR001611">
    <property type="entry name" value="Leu-rich_rpt"/>
</dbReference>
<keyword evidence="3" id="KW-0677">Repeat</keyword>
<evidence type="ECO:0000256" key="6">
    <source>
        <dbReference type="SAM" id="SignalP"/>
    </source>
</evidence>
<sequence length="660" mass="72527">MNMYAKYVFLVLFSLALWLTQVVGCHPSCTCDETTVVCTNAGPISVSTDIPKETESLTLVGNTSLVNGTFSNFTSLTSLKLDNTTMLVDGDTFTGLLSLVKLVIVNNNNNGLFLSEYNVFVDLISLEELTLGNCGLTTISNGTFSGLINLRMLDLCDNQLTQFPKGSLDGLQSLKSLKVSSNLFTEMPSSELFVSTPLKSLFLDGNPILSLENGQFYNFSHLEDLSLKNVVAVKNLTDHIFDGIADTLRSLDLSSNELSSTPSSVRMLRQLKRLDIQSNKIVQLDVDVYSELRGLNILNLNENQLENIPGDILSNFDNLTQLYLGYNNITHIPKDGFGSGSKLQRLYLNNNNMETIDANAFRGFSDLTFIDLTFNALSSLPDNVFADAPNDAIVNLDHNPWHCDCNLFWLAEWYTNHIYDSYPKCQTPSELIDVNLNKLTEKIVCAAPKVRNDTNTTITATVGTNQTIKCESDGTPAPLVVWHTPNGSVISPEMISTGAIDGKYSMVSLSLIVHAVAVTDAGNYTCFVWNILGNSSRTVSLVVTPPTMRPMTSRPQLTSVIPAQSTISRVTMVTNPPSPTANHTTAGVEPKVRHMERTGLSDTEVGMIAFAACFIVTVGAASFAHWFCKKRDADYDEEEETIAFENRMFASFEESDVELV</sequence>
<evidence type="ECO:0000313" key="9">
    <source>
        <dbReference type="RefSeq" id="XP_006824235.1"/>
    </source>
</evidence>
<dbReference type="RefSeq" id="XP_006824235.1">
    <property type="nucleotide sequence ID" value="XM_006824172.1"/>
</dbReference>
<evidence type="ECO:0000256" key="5">
    <source>
        <dbReference type="SAM" id="Phobius"/>
    </source>
</evidence>
<keyword evidence="5" id="KW-0812">Transmembrane</keyword>
<dbReference type="InterPro" id="IPR000483">
    <property type="entry name" value="Cys-rich_flank_reg_C"/>
</dbReference>
<dbReference type="PANTHER" id="PTHR24369">
    <property type="entry name" value="ANTIGEN BSP, PUTATIVE-RELATED"/>
    <property type="match status" value="1"/>
</dbReference>
<dbReference type="PROSITE" id="PS50835">
    <property type="entry name" value="IG_LIKE"/>
    <property type="match status" value="1"/>
</dbReference>
<keyword evidence="1" id="KW-0433">Leucine-rich repeat</keyword>
<dbReference type="InterPro" id="IPR013783">
    <property type="entry name" value="Ig-like_fold"/>
</dbReference>
<keyword evidence="5" id="KW-1133">Transmembrane helix</keyword>
<feature type="domain" description="Ig-like" evidence="7">
    <location>
        <begin position="448"/>
        <end position="544"/>
    </location>
</feature>
<dbReference type="Gene3D" id="3.80.10.10">
    <property type="entry name" value="Ribonuclease Inhibitor"/>
    <property type="match status" value="3"/>
</dbReference>
<dbReference type="InterPro" id="IPR032675">
    <property type="entry name" value="LRR_dom_sf"/>
</dbReference>
<evidence type="ECO:0000259" key="7">
    <source>
        <dbReference type="PROSITE" id="PS50835"/>
    </source>
</evidence>
<dbReference type="SMART" id="SM00082">
    <property type="entry name" value="LRRCT"/>
    <property type="match status" value="1"/>
</dbReference>